<evidence type="ECO:0000313" key="1">
    <source>
        <dbReference type="EMBL" id="KAJ9082876.1"/>
    </source>
</evidence>
<name>A0ACC2U882_9FUNG</name>
<keyword evidence="2" id="KW-1185">Reference proteome</keyword>
<gene>
    <name evidence="1" type="ORF">DSO57_1000861</name>
</gene>
<accession>A0ACC2U882</accession>
<evidence type="ECO:0000313" key="2">
    <source>
        <dbReference type="Proteomes" id="UP001165960"/>
    </source>
</evidence>
<comment type="caution">
    <text evidence="1">The sequence shown here is derived from an EMBL/GenBank/DDBJ whole genome shotgun (WGS) entry which is preliminary data.</text>
</comment>
<sequence length="107" mass="12391">MPKFNISEHLMAQTPIFQLETTWEAQYSAILFYYSHLVLIPSKHLARCDMRLYAFPKIIGGGFTKDKNIAEVYPHIPVKPVYRPGLPFGLAVCQERCHGFISRFQLF</sequence>
<dbReference type="Proteomes" id="UP001165960">
    <property type="component" value="Unassembled WGS sequence"/>
</dbReference>
<organism evidence="1 2">
    <name type="scientific">Entomophthora muscae</name>
    <dbReference type="NCBI Taxonomy" id="34485"/>
    <lineage>
        <taxon>Eukaryota</taxon>
        <taxon>Fungi</taxon>
        <taxon>Fungi incertae sedis</taxon>
        <taxon>Zoopagomycota</taxon>
        <taxon>Entomophthoromycotina</taxon>
        <taxon>Entomophthoromycetes</taxon>
        <taxon>Entomophthorales</taxon>
        <taxon>Entomophthoraceae</taxon>
        <taxon>Entomophthora</taxon>
    </lineage>
</organism>
<reference evidence="1" key="1">
    <citation type="submission" date="2022-04" db="EMBL/GenBank/DDBJ databases">
        <title>Genome of the entomopathogenic fungus Entomophthora muscae.</title>
        <authorList>
            <person name="Elya C."/>
            <person name="Lovett B.R."/>
            <person name="Lee E."/>
            <person name="Macias A.M."/>
            <person name="Hajek A.E."/>
            <person name="De Bivort B.L."/>
            <person name="Kasson M.T."/>
            <person name="De Fine Licht H.H."/>
            <person name="Stajich J.E."/>
        </authorList>
    </citation>
    <scope>NUCLEOTIDE SEQUENCE</scope>
    <source>
        <strain evidence="1">Berkeley</strain>
    </source>
</reference>
<dbReference type="EMBL" id="QTSX02001422">
    <property type="protein sequence ID" value="KAJ9082876.1"/>
    <property type="molecule type" value="Genomic_DNA"/>
</dbReference>
<protein>
    <submittedName>
        <fullName evidence="1">Uncharacterized protein</fullName>
    </submittedName>
</protein>
<proteinExistence type="predicted"/>